<evidence type="ECO:0000256" key="9">
    <source>
        <dbReference type="ARBA" id="ARBA00023242"/>
    </source>
</evidence>
<gene>
    <name evidence="14" type="ORF">CSSPJE1EN1_LOCUS20325</name>
</gene>
<evidence type="ECO:0000256" key="4">
    <source>
        <dbReference type="ARBA" id="ARBA00022490"/>
    </source>
</evidence>
<evidence type="ECO:0000313" key="15">
    <source>
        <dbReference type="Proteomes" id="UP001497444"/>
    </source>
</evidence>
<evidence type="ECO:0000256" key="10">
    <source>
        <dbReference type="SAM" id="Coils"/>
    </source>
</evidence>
<dbReference type="EMBL" id="OZ020101">
    <property type="protein sequence ID" value="CAK9274847.1"/>
    <property type="molecule type" value="Genomic_DNA"/>
</dbReference>
<evidence type="ECO:0000259" key="12">
    <source>
        <dbReference type="Pfam" id="PF04065"/>
    </source>
</evidence>
<dbReference type="PIRSF" id="PIRSF005290">
    <property type="entry name" value="NOT_su_3_5"/>
    <property type="match status" value="1"/>
</dbReference>
<organism evidence="14 15">
    <name type="scientific">Sphagnum jensenii</name>
    <dbReference type="NCBI Taxonomy" id="128206"/>
    <lineage>
        <taxon>Eukaryota</taxon>
        <taxon>Viridiplantae</taxon>
        <taxon>Streptophyta</taxon>
        <taxon>Embryophyta</taxon>
        <taxon>Bryophyta</taxon>
        <taxon>Sphagnophytina</taxon>
        <taxon>Sphagnopsida</taxon>
        <taxon>Sphagnales</taxon>
        <taxon>Sphagnaceae</taxon>
        <taxon>Sphagnum</taxon>
    </lineage>
</organism>
<evidence type="ECO:0000256" key="6">
    <source>
        <dbReference type="ARBA" id="ARBA00022553"/>
    </source>
</evidence>
<name>A0ABP0X839_9BRYO</name>
<evidence type="ECO:0000256" key="11">
    <source>
        <dbReference type="SAM" id="MobiDB-lite"/>
    </source>
</evidence>
<feature type="compositionally biased region" description="Polar residues" evidence="11">
    <location>
        <begin position="471"/>
        <end position="485"/>
    </location>
</feature>
<evidence type="ECO:0000256" key="5">
    <source>
        <dbReference type="ARBA" id="ARBA00022491"/>
    </source>
</evidence>
<keyword evidence="7" id="KW-0805">Transcription regulation</keyword>
<comment type="subcellular location">
    <subcellularLocation>
        <location evidence="2">Cytoplasm</location>
    </subcellularLocation>
    <subcellularLocation>
        <location evidence="1">Nucleus</location>
    </subcellularLocation>
</comment>
<dbReference type="InterPro" id="IPR040168">
    <property type="entry name" value="Not2/3/5"/>
</dbReference>
<dbReference type="Gene3D" id="2.30.30.1020">
    <property type="entry name" value="CCR4-NOT complex subunit 2/3/5, C-terminal domain"/>
    <property type="match status" value="1"/>
</dbReference>
<comment type="similarity">
    <text evidence="3">Belongs to the CNOT2/3/5 family.</text>
</comment>
<dbReference type="PANTHER" id="PTHR23326">
    <property type="entry name" value="CCR4 NOT-RELATED"/>
    <property type="match status" value="1"/>
</dbReference>
<evidence type="ECO:0000313" key="14">
    <source>
        <dbReference type="EMBL" id="CAK9274847.1"/>
    </source>
</evidence>
<dbReference type="Pfam" id="PF04065">
    <property type="entry name" value="Not3"/>
    <property type="match status" value="1"/>
</dbReference>
<feature type="region of interest" description="Disordered" evidence="11">
    <location>
        <begin position="104"/>
        <end position="124"/>
    </location>
</feature>
<accession>A0ABP0X839</accession>
<keyword evidence="8" id="KW-0804">Transcription</keyword>
<evidence type="ECO:0000256" key="8">
    <source>
        <dbReference type="ARBA" id="ARBA00023163"/>
    </source>
</evidence>
<keyword evidence="4" id="KW-0963">Cytoplasm</keyword>
<reference evidence="14" key="1">
    <citation type="submission" date="2024-02" db="EMBL/GenBank/DDBJ databases">
        <authorList>
            <consortium name="ELIXIR-Norway"/>
            <consortium name="Elixir Norway"/>
        </authorList>
    </citation>
    <scope>NUCLEOTIDE SEQUENCE</scope>
</reference>
<keyword evidence="10" id="KW-0175">Coiled coil</keyword>
<dbReference type="Proteomes" id="UP001497444">
    <property type="component" value="Chromosome 6"/>
</dbReference>
<feature type="compositionally biased region" description="Basic and acidic residues" evidence="11">
    <location>
        <begin position="114"/>
        <end position="124"/>
    </location>
</feature>
<evidence type="ECO:0000259" key="13">
    <source>
        <dbReference type="Pfam" id="PF04153"/>
    </source>
</evidence>
<dbReference type="InterPro" id="IPR038635">
    <property type="entry name" value="CCR4-NOT_su2/3/5_C_sf"/>
</dbReference>
<keyword evidence="9" id="KW-0539">Nucleus</keyword>
<feature type="domain" description="NOT2/NOT3/NOT5 C-terminal" evidence="13">
    <location>
        <begin position="797"/>
        <end position="929"/>
    </location>
</feature>
<feature type="region of interest" description="Disordered" evidence="11">
    <location>
        <begin position="466"/>
        <end position="520"/>
    </location>
</feature>
<sequence>MGASRKLQGEIDKVLKKVQEGVDVFDSIWNKVYDTENANQKEKFESDLKKEIKKLQRYRDQIKTWIQSGEVKDKQALLDARKLIEQEMERFKVCEKETKTKAFSKEGLGQQQKMDPREKAKSESRDWLNNMVSELESQIDSFEAEVEGLQLKKGKARSPHLVHLEDSITRHKLHLIKLELILRLLDNGGLSPDQVNEVKDFVEDYIERNQEDFEEFLDVDEIYQSLPLDKIEAMENSEAISIVLPAVGIKDKVPMGAGGVATEISTLASPRFHLHAIEETVISDSSAESPGASGAVAPTLGNPPASGVIPGSLNVVRSVSPIAFSSPTETLGLSCGWSGSVILGSVEGETAAKPLGVKSPVINITLEPAPIPLLGQAKEEEGVALVGSRTGAGVGKGPLVSWKMGRAVVASQQSPPLSLPALSAFTPDLISSGLDLNKRTGMVSGDERPASAGLLQQLAASLNAQNGPVGQASTTLGETSSTGVGNRSGVIEGTPNSSSIFSPPPNSGGQWRPHSASSIQAPSELGLYHARTEITPDQKEKFLQRYQRHQLGQSAAPLFCATPQIPPFPGPAAKEPLAHTSEPHSSSLQQKTQILQQQQPQTVVISAKQSTTLLQQPLVNSPPSLSPASTPPIPPLQPRRLLATLGLSTTQLLQSEQAIPLGTSSTHDGRTTGEPLIQQLAVPCEQTVDEASHDAVVSATFAESNTLPDDDFMNGDTFDVVVGGPGTLAEMSQLSTEVNIAGGQRVLASRNPGVIARRSIMDVGTTGNNLIPSCAGGNTSVEYDQLMNLQALDAAYHTLPLPKDSEGPCSYIPRCPKVTPGYYPQVQAPIVHSPALWEQLDKDVLFFAFYYQQGTYQQYLAARELKKQSWRYHKKYNTWFQRHEEPKITTDEYEMGTYVYFDFHIARDNFQQGWCQRIKTEFTFEYCYLEDELAV</sequence>
<proteinExistence type="inferred from homology"/>
<dbReference type="Pfam" id="PF04153">
    <property type="entry name" value="NOT2_3_5_C"/>
    <property type="match status" value="1"/>
</dbReference>
<feature type="region of interest" description="Disordered" evidence="11">
    <location>
        <begin position="560"/>
        <end position="595"/>
    </location>
</feature>
<dbReference type="InterPro" id="IPR007282">
    <property type="entry name" value="NOT2/3/5_C"/>
</dbReference>
<evidence type="ECO:0000256" key="7">
    <source>
        <dbReference type="ARBA" id="ARBA00023015"/>
    </source>
</evidence>
<evidence type="ECO:0008006" key="16">
    <source>
        <dbReference type="Google" id="ProtNLM"/>
    </source>
</evidence>
<keyword evidence="6" id="KW-0597">Phosphoprotein</keyword>
<evidence type="ECO:0000256" key="2">
    <source>
        <dbReference type="ARBA" id="ARBA00004496"/>
    </source>
</evidence>
<feature type="domain" description="CCR4-Not complex component Not N-terminal" evidence="12">
    <location>
        <begin position="4"/>
        <end position="228"/>
    </location>
</feature>
<feature type="compositionally biased region" description="Low complexity" evidence="11">
    <location>
        <begin position="585"/>
        <end position="595"/>
    </location>
</feature>
<keyword evidence="5" id="KW-0678">Repressor</keyword>
<evidence type="ECO:0000256" key="1">
    <source>
        <dbReference type="ARBA" id="ARBA00004123"/>
    </source>
</evidence>
<protein>
    <recommendedName>
        <fullName evidence="16">CCR4-NOT transcription complex subunit 3</fullName>
    </recommendedName>
</protein>
<feature type="coiled-coil region" evidence="10">
    <location>
        <begin position="125"/>
        <end position="152"/>
    </location>
</feature>
<keyword evidence="15" id="KW-1185">Reference proteome</keyword>
<dbReference type="InterPro" id="IPR007207">
    <property type="entry name" value="Not_N"/>
</dbReference>
<dbReference type="InterPro" id="IPR012270">
    <property type="entry name" value="CCR4-NOT_su3/5"/>
</dbReference>
<feature type="region of interest" description="Disordered" evidence="11">
    <location>
        <begin position="617"/>
        <end position="638"/>
    </location>
</feature>
<evidence type="ECO:0000256" key="3">
    <source>
        <dbReference type="ARBA" id="ARBA00007682"/>
    </source>
</evidence>